<feature type="transmembrane region" description="Helical" evidence="1">
    <location>
        <begin position="55"/>
        <end position="74"/>
    </location>
</feature>
<organism evidence="2">
    <name type="scientific">Solanum chacoense</name>
    <name type="common">Chaco potato</name>
    <dbReference type="NCBI Taxonomy" id="4108"/>
    <lineage>
        <taxon>Eukaryota</taxon>
        <taxon>Viridiplantae</taxon>
        <taxon>Streptophyta</taxon>
        <taxon>Embryophyta</taxon>
        <taxon>Tracheophyta</taxon>
        <taxon>Spermatophyta</taxon>
        <taxon>Magnoliopsida</taxon>
        <taxon>eudicotyledons</taxon>
        <taxon>Gunneridae</taxon>
        <taxon>Pentapetalae</taxon>
        <taxon>asterids</taxon>
        <taxon>lamiids</taxon>
        <taxon>Solanales</taxon>
        <taxon>Solanaceae</taxon>
        <taxon>Solanoideae</taxon>
        <taxon>Solaneae</taxon>
        <taxon>Solanum</taxon>
    </lineage>
</organism>
<feature type="transmembrane region" description="Helical" evidence="1">
    <location>
        <begin position="14"/>
        <end position="35"/>
    </location>
</feature>
<feature type="non-terminal residue" evidence="2">
    <location>
        <position position="1"/>
    </location>
</feature>
<name>A0A0V0GNV9_SOLCH</name>
<protein>
    <submittedName>
        <fullName evidence="2">Putative ovule protein</fullName>
    </submittedName>
</protein>
<evidence type="ECO:0000313" key="2">
    <source>
        <dbReference type="EMBL" id="JAP09578.1"/>
    </source>
</evidence>
<proteinExistence type="predicted"/>
<evidence type="ECO:0000256" key="1">
    <source>
        <dbReference type="SAM" id="Phobius"/>
    </source>
</evidence>
<keyword evidence="1" id="KW-0472">Membrane</keyword>
<keyword evidence="1" id="KW-1133">Transmembrane helix</keyword>
<sequence>KYPLFLSSLSLQKILAFCFSLSFLVIGNKSLLLFYGVLIKSESDLYLDLNFSRNIILVYFLLLFLISPYCFGYLRTLS</sequence>
<reference evidence="2" key="1">
    <citation type="submission" date="2015-12" db="EMBL/GenBank/DDBJ databases">
        <title>Gene expression during late stages of embryo sac development: a critical building block for successful pollen-pistil interactions.</title>
        <authorList>
            <person name="Liu Y."/>
            <person name="Joly V."/>
            <person name="Sabar M."/>
            <person name="Matton D.P."/>
        </authorList>
    </citation>
    <scope>NUCLEOTIDE SEQUENCE</scope>
</reference>
<keyword evidence="1" id="KW-0812">Transmembrane</keyword>
<dbReference type="EMBL" id="GEDG01034747">
    <property type="protein sequence ID" value="JAP09578.1"/>
    <property type="molecule type" value="Transcribed_RNA"/>
</dbReference>
<accession>A0A0V0GNV9</accession>
<dbReference type="AlphaFoldDB" id="A0A0V0GNV9"/>